<dbReference type="PANTHER" id="PTHR47271:SF2">
    <property type="entry name" value="ARGININE DEIMINASE"/>
    <property type="match status" value="1"/>
</dbReference>
<dbReference type="AlphaFoldDB" id="A0A381NH28"/>
<dbReference type="Gene3D" id="3.75.10.10">
    <property type="entry name" value="L-arginine/glycine Amidinotransferase, Chain A"/>
    <property type="match status" value="1"/>
</dbReference>
<name>A0A381NH28_9ZZZZ</name>
<dbReference type="EMBL" id="UINC01000297">
    <property type="protein sequence ID" value="SUZ52823.1"/>
    <property type="molecule type" value="Genomic_DNA"/>
</dbReference>
<dbReference type="GO" id="GO:0016990">
    <property type="term" value="F:arginine deiminase activity"/>
    <property type="evidence" value="ECO:0007669"/>
    <property type="project" value="TreeGrafter"/>
</dbReference>
<dbReference type="Pfam" id="PF19420">
    <property type="entry name" value="DDAH_eukar"/>
    <property type="match status" value="1"/>
</dbReference>
<gene>
    <name evidence="1" type="ORF">METZ01_LOCUS5677</name>
</gene>
<sequence length="302" mass="34812">MIFSVNDETSKLVSVIIGIANSSGGVPNIENLYDPKSIENLKKGKYPLELDMINELENLSNTLKRHGVNVHRPKNIINCNQIFARDIGFVIDNYFFKSNILPKRSIEFQGIEYILNDFNGKIINIPENVHVEGGDILTNFDDIFIGYYDNDNYSDLFTARTNRDAIEYFKDFFPNKNIKGFHLKKSNTNALNNILHLDCCLQLVGKDKAIIYPEAFTYTEDYQWLESFFGIENIFLISNKEMYEMNSNILSIKHDLVVSEPSFKRLNSWLELKGFAVEKVAFNEISKQEGLFRCSSLPLIRN</sequence>
<dbReference type="GO" id="GO:0019546">
    <property type="term" value="P:L-arginine deiminase pathway"/>
    <property type="evidence" value="ECO:0007669"/>
    <property type="project" value="TreeGrafter"/>
</dbReference>
<organism evidence="1">
    <name type="scientific">marine metagenome</name>
    <dbReference type="NCBI Taxonomy" id="408172"/>
    <lineage>
        <taxon>unclassified sequences</taxon>
        <taxon>metagenomes</taxon>
        <taxon>ecological metagenomes</taxon>
    </lineage>
</organism>
<evidence type="ECO:0008006" key="2">
    <source>
        <dbReference type="Google" id="ProtNLM"/>
    </source>
</evidence>
<proteinExistence type="predicted"/>
<protein>
    <recommendedName>
        <fullName evidence="2">Amidinotransferase</fullName>
    </recommendedName>
</protein>
<accession>A0A381NH28</accession>
<reference evidence="1" key="1">
    <citation type="submission" date="2018-05" db="EMBL/GenBank/DDBJ databases">
        <authorList>
            <person name="Lanie J.A."/>
            <person name="Ng W.-L."/>
            <person name="Kazmierczak K.M."/>
            <person name="Andrzejewski T.M."/>
            <person name="Davidsen T.M."/>
            <person name="Wayne K.J."/>
            <person name="Tettelin H."/>
            <person name="Glass J.I."/>
            <person name="Rusch D."/>
            <person name="Podicherti R."/>
            <person name="Tsui H.-C.T."/>
            <person name="Winkler M.E."/>
        </authorList>
    </citation>
    <scope>NUCLEOTIDE SEQUENCE</scope>
</reference>
<dbReference type="SUPFAM" id="SSF55909">
    <property type="entry name" value="Pentein"/>
    <property type="match status" value="1"/>
</dbReference>
<dbReference type="PANTHER" id="PTHR47271">
    <property type="entry name" value="ARGININE DEIMINASE"/>
    <property type="match status" value="1"/>
</dbReference>
<evidence type="ECO:0000313" key="1">
    <source>
        <dbReference type="EMBL" id="SUZ52823.1"/>
    </source>
</evidence>